<dbReference type="OrthoDB" id="2563506at2759"/>
<dbReference type="InParanoid" id="C4JTB1"/>
<evidence type="ECO:0000256" key="1">
    <source>
        <dbReference type="SAM" id="MobiDB-lite"/>
    </source>
</evidence>
<evidence type="ECO:0000313" key="2">
    <source>
        <dbReference type="EMBL" id="EEP80858.1"/>
    </source>
</evidence>
<dbReference type="HOGENOM" id="CLU_099513_2_0_1"/>
<organism evidence="2 3">
    <name type="scientific">Uncinocarpus reesii (strain UAMH 1704)</name>
    <dbReference type="NCBI Taxonomy" id="336963"/>
    <lineage>
        <taxon>Eukaryota</taxon>
        <taxon>Fungi</taxon>
        <taxon>Dikarya</taxon>
        <taxon>Ascomycota</taxon>
        <taxon>Pezizomycotina</taxon>
        <taxon>Eurotiomycetes</taxon>
        <taxon>Eurotiomycetidae</taxon>
        <taxon>Onygenales</taxon>
        <taxon>Onygenaceae</taxon>
        <taxon>Uncinocarpus</taxon>
    </lineage>
</organism>
<dbReference type="InterPro" id="IPR024368">
    <property type="entry name" value="Ecl1/2/3"/>
</dbReference>
<dbReference type="EMBL" id="CH476617">
    <property type="protein sequence ID" value="EEP80858.1"/>
    <property type="molecule type" value="Genomic_DNA"/>
</dbReference>
<dbReference type="Proteomes" id="UP000002058">
    <property type="component" value="Unassembled WGS sequence"/>
</dbReference>
<proteinExistence type="predicted"/>
<dbReference type="GeneID" id="8439338"/>
<accession>C4JTB1</accession>
<dbReference type="eggNOG" id="ENOG502S7ZU">
    <property type="taxonomic scope" value="Eukaryota"/>
</dbReference>
<feature type="compositionally biased region" description="Low complexity" evidence="1">
    <location>
        <begin position="38"/>
        <end position="49"/>
    </location>
</feature>
<dbReference type="KEGG" id="ure:UREG_05700"/>
<feature type="region of interest" description="Disordered" evidence="1">
    <location>
        <begin position="38"/>
        <end position="60"/>
    </location>
</feature>
<reference evidence="3" key="1">
    <citation type="journal article" date="2009" name="Genome Res.">
        <title>Comparative genomic analyses of the human fungal pathogens Coccidioides and their relatives.</title>
        <authorList>
            <person name="Sharpton T.J."/>
            <person name="Stajich J.E."/>
            <person name="Rounsley S.D."/>
            <person name="Gardner M.J."/>
            <person name="Wortman J.R."/>
            <person name="Jordar V.S."/>
            <person name="Maiti R."/>
            <person name="Kodira C.D."/>
            <person name="Neafsey D.E."/>
            <person name="Zeng Q."/>
            <person name="Hung C.-Y."/>
            <person name="McMahan C."/>
            <person name="Muszewska A."/>
            <person name="Grynberg M."/>
            <person name="Mandel M.A."/>
            <person name="Kellner E.M."/>
            <person name="Barker B.M."/>
            <person name="Galgiani J.N."/>
            <person name="Orbach M.J."/>
            <person name="Kirkland T.N."/>
            <person name="Cole G.T."/>
            <person name="Henn M.R."/>
            <person name="Birren B.W."/>
            <person name="Taylor J.W."/>
        </authorList>
    </citation>
    <scope>NUCLEOTIDE SEQUENCE [LARGE SCALE GENOMIC DNA]</scope>
    <source>
        <strain evidence="3">UAMH 1704</strain>
    </source>
</reference>
<keyword evidence="3" id="KW-1185">Reference proteome</keyword>
<evidence type="ECO:0000313" key="3">
    <source>
        <dbReference type="Proteomes" id="UP000002058"/>
    </source>
</evidence>
<sequence>MSTDWSLDFCIVCDRQTLGGAYCSQACRLAEIDQYSSLESEPSSPTSTTGPNRPWADDVHNHRSCTPFSFAATKAPSVQTTFSSISSIFSKPSSRVSLTPSASQTSLSSLSSSSSIVTVSGRAKTELDEYAGCFDQAPAAGLVADPIDKPTIRPFA</sequence>
<protein>
    <submittedName>
        <fullName evidence="2">Uncharacterized protein</fullName>
    </submittedName>
</protein>
<dbReference type="VEuPathDB" id="FungiDB:UREG_05700"/>
<dbReference type="AlphaFoldDB" id="C4JTB1"/>
<dbReference type="RefSeq" id="XP_002585011.1">
    <property type="nucleotide sequence ID" value="XM_002584965.1"/>
</dbReference>
<name>C4JTB1_UNCRE</name>
<dbReference type="OMA" id="CLVCDRQ"/>
<dbReference type="Pfam" id="PF12855">
    <property type="entry name" value="Ecl1"/>
    <property type="match status" value="1"/>
</dbReference>
<gene>
    <name evidence="2" type="ORF">UREG_05700</name>
</gene>